<dbReference type="InterPro" id="IPR043168">
    <property type="entry name" value="DegV_C"/>
</dbReference>
<evidence type="ECO:0000256" key="1">
    <source>
        <dbReference type="ARBA" id="ARBA00003238"/>
    </source>
</evidence>
<comment type="function">
    <text evidence="1">May bind long-chain fatty acids, such as palmitate, and may play a role in lipid transport or fatty acid metabolism.</text>
</comment>
<evidence type="ECO:0000313" key="4">
    <source>
        <dbReference type="Proteomes" id="UP000199087"/>
    </source>
</evidence>
<dbReference type="EMBL" id="CVRB01000004">
    <property type="protein sequence ID" value="CRK83815.1"/>
    <property type="molecule type" value="Genomic_DNA"/>
</dbReference>
<name>A0A0U1P0L1_9BACI</name>
<dbReference type="Gene3D" id="3.30.1180.10">
    <property type="match status" value="1"/>
</dbReference>
<dbReference type="InterPro" id="IPR003797">
    <property type="entry name" value="DegV"/>
</dbReference>
<dbReference type="PANTHER" id="PTHR33434:SF8">
    <property type="entry name" value="DEGV DOMAIN-CONTAINING PROTEIN SPR1019"/>
    <property type="match status" value="1"/>
</dbReference>
<dbReference type="SUPFAM" id="SSF82549">
    <property type="entry name" value="DAK1/DegV-like"/>
    <property type="match status" value="1"/>
</dbReference>
<proteinExistence type="predicted"/>
<reference evidence="4" key="1">
    <citation type="submission" date="2015-05" db="EMBL/GenBank/DDBJ databases">
        <authorList>
            <person name="Urmite Genomes"/>
        </authorList>
    </citation>
    <scope>NUCLEOTIDE SEQUENCE [LARGE SCALE GENOMIC DNA]</scope>
    <source>
        <strain evidence="4">LF1</strain>
    </source>
</reference>
<evidence type="ECO:0000313" key="3">
    <source>
        <dbReference type="EMBL" id="CRK83815.1"/>
    </source>
</evidence>
<protein>
    <submittedName>
        <fullName evidence="3">DegV family protein</fullName>
    </submittedName>
</protein>
<dbReference type="GO" id="GO:0008289">
    <property type="term" value="F:lipid binding"/>
    <property type="evidence" value="ECO:0007669"/>
    <property type="project" value="UniProtKB-KW"/>
</dbReference>
<dbReference type="Pfam" id="PF02645">
    <property type="entry name" value="DegV"/>
    <property type="match status" value="1"/>
</dbReference>
<dbReference type="InterPro" id="IPR050270">
    <property type="entry name" value="DegV_domain_contain"/>
</dbReference>
<keyword evidence="4" id="KW-1185">Reference proteome</keyword>
<dbReference type="Gene3D" id="3.40.50.10170">
    <property type="match status" value="1"/>
</dbReference>
<gene>
    <name evidence="3" type="ORF">BN000_03809</name>
</gene>
<dbReference type="PANTHER" id="PTHR33434">
    <property type="entry name" value="DEGV DOMAIN-CONTAINING PROTEIN DR_1986-RELATED"/>
    <property type="match status" value="1"/>
</dbReference>
<keyword evidence="2" id="KW-0446">Lipid-binding</keyword>
<dbReference type="OrthoDB" id="5429275at2"/>
<dbReference type="STRING" id="1499688.BN000_03809"/>
<dbReference type="Proteomes" id="UP000199087">
    <property type="component" value="Unassembled WGS sequence"/>
</dbReference>
<dbReference type="AlphaFoldDB" id="A0A0U1P0L1"/>
<sequence>MNKIKIVTDSTLDLSTEVIENLDIVVVPLTVTINGKTYLDRVDLNPVEFIKLMNKSEELPKSSQPSTGAFLQVYDQLGAEGYEVLSIHMSGKMSGTVRSAECAAQMTNTKVTVVDSKFISKALSFQVKEASTLAMKGKSVEEILERLETISNHTKLYVMVDTLENLVKGGRIGKGKAFIGSLLNIKPIASLEGAEYTPVTKVRSHSQVVKFLVKQFAEDISGRTIRGVGIAHAGAYELAIRIQESIYELTGFNDVEIDYTNPTIITHTGAGAIALMYYYD</sequence>
<evidence type="ECO:0000256" key="2">
    <source>
        <dbReference type="ARBA" id="ARBA00023121"/>
    </source>
</evidence>
<dbReference type="NCBIfam" id="TIGR00762">
    <property type="entry name" value="DegV"/>
    <property type="match status" value="1"/>
</dbReference>
<dbReference type="PROSITE" id="PS51482">
    <property type="entry name" value="DEGV"/>
    <property type="match status" value="1"/>
</dbReference>
<organism evidence="3 4">
    <name type="scientific">Neobacillus massiliamazoniensis</name>
    <dbReference type="NCBI Taxonomy" id="1499688"/>
    <lineage>
        <taxon>Bacteria</taxon>
        <taxon>Bacillati</taxon>
        <taxon>Bacillota</taxon>
        <taxon>Bacilli</taxon>
        <taxon>Bacillales</taxon>
        <taxon>Bacillaceae</taxon>
        <taxon>Neobacillus</taxon>
    </lineage>
</organism>
<dbReference type="RefSeq" id="WP_090636884.1">
    <property type="nucleotide sequence ID" value="NZ_CVRB01000004.1"/>
</dbReference>
<accession>A0A0U1P0L1</accession>